<proteinExistence type="predicted"/>
<accession>A0AAD2CDZ2</accession>
<evidence type="ECO:0000313" key="2">
    <source>
        <dbReference type="Proteomes" id="UP001295423"/>
    </source>
</evidence>
<dbReference type="AlphaFoldDB" id="A0AAD2CDZ2"/>
<dbReference type="EMBL" id="CAKOGP040000009">
    <property type="protein sequence ID" value="CAJ1926953.1"/>
    <property type="molecule type" value="Genomic_DNA"/>
</dbReference>
<reference evidence="1" key="1">
    <citation type="submission" date="2023-08" db="EMBL/GenBank/DDBJ databases">
        <authorList>
            <person name="Audoor S."/>
            <person name="Bilcke G."/>
        </authorList>
    </citation>
    <scope>NUCLEOTIDE SEQUENCE</scope>
</reference>
<protein>
    <submittedName>
        <fullName evidence="1">Uncharacterized protein</fullName>
    </submittedName>
</protein>
<keyword evidence="2" id="KW-1185">Reference proteome</keyword>
<sequence>MESAYSVPSSYARAVVQQRPNIEKILVTVCRQLAKFDINKDPDGFAGLLMETLGDAEAWNSNKGIKFDANNEDSSNRDFHSIITDLEREAMAEIVERNTMLLGLDKRSDE</sequence>
<gene>
    <name evidence="1" type="ORF">CYCCA115_LOCUS1257</name>
</gene>
<dbReference type="Proteomes" id="UP001295423">
    <property type="component" value="Unassembled WGS sequence"/>
</dbReference>
<evidence type="ECO:0000313" key="1">
    <source>
        <dbReference type="EMBL" id="CAJ1926953.1"/>
    </source>
</evidence>
<name>A0AAD2CDZ2_9STRA</name>
<comment type="caution">
    <text evidence="1">The sequence shown here is derived from an EMBL/GenBank/DDBJ whole genome shotgun (WGS) entry which is preliminary data.</text>
</comment>
<organism evidence="1 2">
    <name type="scientific">Cylindrotheca closterium</name>
    <dbReference type="NCBI Taxonomy" id="2856"/>
    <lineage>
        <taxon>Eukaryota</taxon>
        <taxon>Sar</taxon>
        <taxon>Stramenopiles</taxon>
        <taxon>Ochrophyta</taxon>
        <taxon>Bacillariophyta</taxon>
        <taxon>Bacillariophyceae</taxon>
        <taxon>Bacillariophycidae</taxon>
        <taxon>Bacillariales</taxon>
        <taxon>Bacillariaceae</taxon>
        <taxon>Cylindrotheca</taxon>
    </lineage>
</organism>